<evidence type="ECO:0000313" key="1">
    <source>
        <dbReference type="EMBL" id="KZT52801.1"/>
    </source>
</evidence>
<dbReference type="OrthoDB" id="301415at2759"/>
<keyword evidence="2" id="KW-1185">Reference proteome</keyword>
<evidence type="ECO:0008006" key="3">
    <source>
        <dbReference type="Google" id="ProtNLM"/>
    </source>
</evidence>
<gene>
    <name evidence="1" type="ORF">CALCODRAFT_486863</name>
</gene>
<dbReference type="InParanoid" id="A0A165DHH9"/>
<sequence>MDSDPRKVATKSGSSPLRQGLFVPIPELHWADLIREKKKLVIDYKGKGCDALLRADESAGEMLGKPGTFKEAFAAEITLKEVPIPWENLPEQPFPVCRRTQVACKRRFIRAPGGPRYHPAAKKECCFLEREGNLLFWAIPIHELAKEYVQGFLRDHPDSAASKLELPDTRLVRAGLFRYERPKLEHPSQTEEMVTLIEELIVHDTKAKVKDRSAKRFMKFINNDAPVPRVSDGEAGTVARYLCFFQHVQYEKSGRLALITDYQDFE</sequence>
<dbReference type="AlphaFoldDB" id="A0A165DHH9"/>
<protein>
    <recommendedName>
        <fullName evidence="3">Alpha-type protein kinase domain-containing protein</fullName>
    </recommendedName>
</protein>
<name>A0A165DHH9_9BASI</name>
<proteinExistence type="predicted"/>
<accession>A0A165DHH9</accession>
<dbReference type="Proteomes" id="UP000076842">
    <property type="component" value="Unassembled WGS sequence"/>
</dbReference>
<reference evidence="1 2" key="1">
    <citation type="journal article" date="2016" name="Mol. Biol. Evol.">
        <title>Comparative Genomics of Early-Diverging Mushroom-Forming Fungi Provides Insights into the Origins of Lignocellulose Decay Capabilities.</title>
        <authorList>
            <person name="Nagy L.G."/>
            <person name="Riley R."/>
            <person name="Tritt A."/>
            <person name="Adam C."/>
            <person name="Daum C."/>
            <person name="Floudas D."/>
            <person name="Sun H."/>
            <person name="Yadav J.S."/>
            <person name="Pangilinan J."/>
            <person name="Larsson K.H."/>
            <person name="Matsuura K."/>
            <person name="Barry K."/>
            <person name="Labutti K."/>
            <person name="Kuo R."/>
            <person name="Ohm R.A."/>
            <person name="Bhattacharya S.S."/>
            <person name="Shirouzu T."/>
            <person name="Yoshinaga Y."/>
            <person name="Martin F.M."/>
            <person name="Grigoriev I.V."/>
            <person name="Hibbett D.S."/>
        </authorList>
    </citation>
    <scope>NUCLEOTIDE SEQUENCE [LARGE SCALE GENOMIC DNA]</scope>
    <source>
        <strain evidence="1 2">HHB12733</strain>
    </source>
</reference>
<evidence type="ECO:0000313" key="2">
    <source>
        <dbReference type="Proteomes" id="UP000076842"/>
    </source>
</evidence>
<dbReference type="Gene3D" id="3.20.200.10">
    <property type="entry name" value="MHCK/EF2 kinase"/>
    <property type="match status" value="1"/>
</dbReference>
<dbReference type="EMBL" id="KV424055">
    <property type="protein sequence ID" value="KZT52801.1"/>
    <property type="molecule type" value="Genomic_DNA"/>
</dbReference>
<organism evidence="1 2">
    <name type="scientific">Calocera cornea HHB12733</name>
    <dbReference type="NCBI Taxonomy" id="1353952"/>
    <lineage>
        <taxon>Eukaryota</taxon>
        <taxon>Fungi</taxon>
        <taxon>Dikarya</taxon>
        <taxon>Basidiomycota</taxon>
        <taxon>Agaricomycotina</taxon>
        <taxon>Dacrymycetes</taxon>
        <taxon>Dacrymycetales</taxon>
        <taxon>Dacrymycetaceae</taxon>
        <taxon>Calocera</taxon>
    </lineage>
</organism>